<dbReference type="InterPro" id="IPR013783">
    <property type="entry name" value="Ig-like_fold"/>
</dbReference>
<accession>A0A327VYX4</accession>
<dbReference type="OrthoDB" id="5726170at2"/>
<evidence type="ECO:0000256" key="1">
    <source>
        <dbReference type="SAM" id="MobiDB-lite"/>
    </source>
</evidence>
<gene>
    <name evidence="3" type="ORF">CLV59_105449</name>
</gene>
<dbReference type="EMBL" id="QLMA01000005">
    <property type="protein sequence ID" value="RAJ80340.1"/>
    <property type="molecule type" value="Genomic_DNA"/>
</dbReference>
<dbReference type="Gene3D" id="2.60.40.10">
    <property type="entry name" value="Immunoglobulins"/>
    <property type="match status" value="11"/>
</dbReference>
<dbReference type="Proteomes" id="UP000249819">
    <property type="component" value="Unassembled WGS sequence"/>
</dbReference>
<organism evidence="3 4">
    <name type="scientific">Chitinophaga dinghuensis</name>
    <dbReference type="NCBI Taxonomy" id="1539050"/>
    <lineage>
        <taxon>Bacteria</taxon>
        <taxon>Pseudomonadati</taxon>
        <taxon>Bacteroidota</taxon>
        <taxon>Chitinophagia</taxon>
        <taxon>Chitinophagales</taxon>
        <taxon>Chitinophagaceae</taxon>
        <taxon>Chitinophaga</taxon>
    </lineage>
</organism>
<protein>
    <recommendedName>
        <fullName evidence="5">Repeat protein (TIGR01451 family)</fullName>
    </recommendedName>
</protein>
<dbReference type="RefSeq" id="WP_111593330.1">
    <property type="nucleotide sequence ID" value="NZ_QLMA01000005.1"/>
</dbReference>
<evidence type="ECO:0000313" key="3">
    <source>
        <dbReference type="EMBL" id="RAJ80340.1"/>
    </source>
</evidence>
<evidence type="ECO:0000313" key="4">
    <source>
        <dbReference type="Proteomes" id="UP000249819"/>
    </source>
</evidence>
<reference evidence="3 4" key="1">
    <citation type="submission" date="2018-06" db="EMBL/GenBank/DDBJ databases">
        <title>Genomic Encyclopedia of Archaeal and Bacterial Type Strains, Phase II (KMG-II): from individual species to whole genera.</title>
        <authorList>
            <person name="Goeker M."/>
        </authorList>
    </citation>
    <scope>NUCLEOTIDE SEQUENCE [LARGE SCALE GENOMIC DNA]</scope>
    <source>
        <strain evidence="3 4">DSM 29821</strain>
    </source>
</reference>
<evidence type="ECO:0008006" key="5">
    <source>
        <dbReference type="Google" id="ProtNLM"/>
    </source>
</evidence>
<comment type="caution">
    <text evidence="3">The sequence shown here is derived from an EMBL/GenBank/DDBJ whole genome shotgun (WGS) entry which is preliminary data.</text>
</comment>
<evidence type="ECO:0000256" key="2">
    <source>
        <dbReference type="SAM" id="SignalP"/>
    </source>
</evidence>
<keyword evidence="2" id="KW-0732">Signal</keyword>
<feature type="signal peptide" evidence="2">
    <location>
        <begin position="1"/>
        <end position="22"/>
    </location>
</feature>
<name>A0A327VYX4_9BACT</name>
<keyword evidence="4" id="KW-1185">Reference proteome</keyword>
<proteinExistence type="predicted"/>
<feature type="chain" id="PRO_5016326357" description="Repeat protein (TIGR01451 family)" evidence="2">
    <location>
        <begin position="23"/>
        <end position="1470"/>
    </location>
</feature>
<feature type="region of interest" description="Disordered" evidence="1">
    <location>
        <begin position="648"/>
        <end position="669"/>
    </location>
</feature>
<sequence>MSGLLRSIALALLFLPGASLFAQNCTINAGVTTSICPNNKFTLSGSSSGLVAVNPVWTQVSGPAVTIKDPQNLTTEVTGYAPGNTYKFRLSSKCTDGSLIFDEVVYNTFPATLANVGPDISVCAPGTVLHANTPGSGETGIWSMISNDAGIDFNLANQNNPALNITVDPTKSGTATFKWTISSTNSCRSSDDITITNPGGVMPVSAGADQALGNCYTVTQSATMNASFGGTNINGQQGTWSVLSGPTVPKFSNIHDNKATVSNLTAGTYKLRWTVQGPCANGSADVTLTVPVGTQSVTVAKDASATYCDGRASTIITGLSPAYAGEIISWTRVSGTGDIQSPNSVTTEIKNLTGVKSVFNYTISNPNTGCNTTGSYTINYTTPPTISAPSPVVPPCGTSLVTINFTFTGGDKTQWALISAPTGVPTSDFQDAGQPLILPEYTTPGTYLVRLRRTTNNGLGGCQDAYADVYMQLSLAPTAANAGTRQVLACNVTETHLAGNTPAVGTGRWSQISGPGIANIQDKTDPTTLIDQLLNGTYTFRWIITGNVGCPNQQADVQVVVSDRNPTAAAAGPNVTICNNTPYKLQGNAPKLNESGQWTFTPTTGVTISDASDPNAVVNGLKANTTYTFTWTIKNSCGQDAASVQVTTSSNAGPKQADAGPDQCLPPGTTSFTLAGNAPSASEVGKWNLVSGNTIQFSDDSKNNANVTNATDGNYLLEWTLASNGCPPTRDTVRYTISAPATTADAGTGGNLCGATSIQLAGNAPATGTGTWSQQQGPGGITFNSTTLNNATVSNLTDGRYIFRWTISNGACASNYSEVTYNITAPPGTANAGPDQNVCGVTSAVLAANTISNGIGTWSIVSGPSNPKFTNPTNPATTISNLKTGVYTLLWTAMSGPDCPVTKDEVVLTVRENAKVQNAMQQLCNATSAVVSGNEGSKGTWSQTGGPAGAVITLNSDNSAIVSNLIPGNTYKFTYTLPAIPGCSSSSDEATVITSALPSTANAGPDQQFCLPAGTPSINTTLQATTPTAGTGTWTLETKPAGTTDPQIVTPGATNTAIKNLVPGIYVFAWTVSNGYCTSNSDIMRIVVSAEPSDPQPGADQTNACIDNILLNAQTPLTGIGTWTFESVPAGSTAVIEGINAPSTKVLNTKVGQYTFRWTVSNGVCASKSALVNVNVTSTPPNPAVANPGNIIPGELCILNGTGTDISLHGNAPQMTETGKWSITDATGNPVSLTFTEADPNAVVSNVPAGSYIFRWTINSGSCSSFSDLPITVYDKPTPADAGTTKGICLYTPLQLNANAPAIGKGAWTLISAPVGVPTPGFSDNNDPAATVNGLAPGTYTFQWTTSNGVCPVSTSSVNANVDDCRIKVVKAASTPVQQADGSYNMDFTFTLSNPATSVTIDNVQLTDYIPAALPNGVTYTITGHSLNGITGYNPAFDGKTNTNLLLPNTASLAPGASATVTLSINVKFF</sequence>